<proteinExistence type="predicted"/>
<sequence length="799" mass="85461">MKENEKLSLVDLGKRLLEASRNGQADVVKQLMTNGAPFTTDWLGTSPLHLAAQHGHTQTAEQLLRSGVSRDARTKVDRTPLHMAAQNGHLAIVDLLISFGACVNNKDMLNMTPLHWACEHNHTEIIKSLLQAGAQINIVNKFGKTPLDIAGKKCGVENIALLSAGQENTGGNKSPESNKRPAERATMNVNSVKKRQRTKKFPMTAGSWTGNDGPPSNGGKSRKRSNSGVPVPLNFSGNTSVISNGRRVSAPAQFQNAGSPSLRSPTENSIASLVSAAELVKSKSEAQCSEALITTTQDSSVLDTLATLATATLGHNTGPMSSSTVHVTTVSGRPVNVTPLTLPTTSSAYALSGLTTPLTPSSLLSMPSPLAALSALTSLSTPNQTSPLPNIAMSPLTLQMPLLMSGTQLVSSSTQHGSVPTALIVSSAESASTSTSVSTSDTGNLLTNLASGHTIYPQQFLAYAGNASQGHFLTQIPQGATKVEQESSKTQDSNEQKSDENAGQVGQEMYVTLQVPQHQVLSEHGFSLQPLHIVQGSNTHEQGIVASQASSASLQEKIQEQPTTAAASTSQVVHLQIPTSMISQSPGQLVQIPGIAEPITLAQLQQILVNQNLAAAAAGGMPQVVISPQKIQLTPGSPLQVSTQTSQPTQTQAAQAVIQQQHPQQQQISQQLLQQSIPQGMLQTNFVTQLGQVPVTQPVVPVTQDTQQFPASIPSQVLMQVQEDFRKIIEQQKQEEERQRKELEEKVMALEQHSKKYQTELELAQKAAETYRDQLQMEAKEKARLLKMYESPKKETSNK</sequence>
<dbReference type="AlphaFoldDB" id="A0A6P8J1I3"/>
<dbReference type="KEGG" id="aten:116307617"/>
<evidence type="ECO:0000256" key="4">
    <source>
        <dbReference type="SAM" id="Coils"/>
    </source>
</evidence>
<dbReference type="Pfam" id="PF12796">
    <property type="entry name" value="Ank_2"/>
    <property type="match status" value="2"/>
</dbReference>
<protein>
    <submittedName>
        <fullName evidence="7">Mucin-5AC-like</fullName>
    </submittedName>
</protein>
<organism evidence="6 7">
    <name type="scientific">Actinia tenebrosa</name>
    <name type="common">Australian red waratah sea anemone</name>
    <dbReference type="NCBI Taxonomy" id="6105"/>
    <lineage>
        <taxon>Eukaryota</taxon>
        <taxon>Metazoa</taxon>
        <taxon>Cnidaria</taxon>
        <taxon>Anthozoa</taxon>
        <taxon>Hexacorallia</taxon>
        <taxon>Actiniaria</taxon>
        <taxon>Actiniidae</taxon>
        <taxon>Actinia</taxon>
    </lineage>
</organism>
<evidence type="ECO:0000256" key="1">
    <source>
        <dbReference type="ARBA" id="ARBA00022737"/>
    </source>
</evidence>
<evidence type="ECO:0000256" key="2">
    <source>
        <dbReference type="ARBA" id="ARBA00023043"/>
    </source>
</evidence>
<feature type="compositionally biased region" description="Basic and acidic residues" evidence="5">
    <location>
        <begin position="483"/>
        <end position="500"/>
    </location>
</feature>
<dbReference type="RefSeq" id="XP_031573746.1">
    <property type="nucleotide sequence ID" value="XM_031717886.1"/>
</dbReference>
<dbReference type="PANTHER" id="PTHR24193">
    <property type="entry name" value="ANKYRIN REPEAT PROTEIN"/>
    <property type="match status" value="1"/>
</dbReference>
<dbReference type="SMART" id="SM00248">
    <property type="entry name" value="ANK"/>
    <property type="match status" value="4"/>
</dbReference>
<accession>A0A6P8J1I3</accession>
<dbReference type="GO" id="GO:0000976">
    <property type="term" value="F:transcription cis-regulatory region binding"/>
    <property type="evidence" value="ECO:0007669"/>
    <property type="project" value="TreeGrafter"/>
</dbReference>
<dbReference type="InParanoid" id="A0A6P8J1I3"/>
<keyword evidence="2 3" id="KW-0040">ANK repeat</keyword>
<feature type="coiled-coil region" evidence="4">
    <location>
        <begin position="718"/>
        <end position="781"/>
    </location>
</feature>
<feature type="repeat" description="ANK" evidence="3">
    <location>
        <begin position="76"/>
        <end position="108"/>
    </location>
</feature>
<feature type="region of interest" description="Disordered" evidence="5">
    <location>
        <begin position="479"/>
        <end position="502"/>
    </location>
</feature>
<dbReference type="GO" id="GO:0005634">
    <property type="term" value="C:nucleus"/>
    <property type="evidence" value="ECO:0007669"/>
    <property type="project" value="TreeGrafter"/>
</dbReference>
<dbReference type="InterPro" id="IPR050663">
    <property type="entry name" value="Ankyrin-SOCS_Box"/>
</dbReference>
<keyword evidence="4" id="KW-0175">Coiled coil</keyword>
<reference evidence="7" key="1">
    <citation type="submission" date="2025-08" db="UniProtKB">
        <authorList>
            <consortium name="RefSeq"/>
        </authorList>
    </citation>
    <scope>IDENTIFICATION</scope>
    <source>
        <tissue evidence="7">Tentacle</tissue>
    </source>
</reference>
<evidence type="ECO:0000256" key="3">
    <source>
        <dbReference type="PROSITE-ProRule" id="PRU00023"/>
    </source>
</evidence>
<feature type="region of interest" description="Disordered" evidence="5">
    <location>
        <begin position="165"/>
        <end position="242"/>
    </location>
</feature>
<evidence type="ECO:0000256" key="5">
    <source>
        <dbReference type="SAM" id="MobiDB-lite"/>
    </source>
</evidence>
<dbReference type="PANTHER" id="PTHR24193:SF128">
    <property type="entry name" value="GA-BINDING PROTEIN SUBUNIT BETA-1"/>
    <property type="match status" value="1"/>
</dbReference>
<evidence type="ECO:0000313" key="7">
    <source>
        <dbReference type="RefSeq" id="XP_031573746.1"/>
    </source>
</evidence>
<dbReference type="PROSITE" id="PS50088">
    <property type="entry name" value="ANK_REPEAT"/>
    <property type="match status" value="3"/>
</dbReference>
<dbReference type="PRINTS" id="PR01415">
    <property type="entry name" value="ANKYRIN"/>
</dbReference>
<dbReference type="InterPro" id="IPR036770">
    <property type="entry name" value="Ankyrin_rpt-contain_sf"/>
</dbReference>
<dbReference type="GeneID" id="116307617"/>
<feature type="repeat" description="ANK" evidence="3">
    <location>
        <begin position="109"/>
        <end position="141"/>
    </location>
</feature>
<keyword evidence="6" id="KW-1185">Reference proteome</keyword>
<dbReference type="Gene3D" id="1.25.40.20">
    <property type="entry name" value="Ankyrin repeat-containing domain"/>
    <property type="match status" value="1"/>
</dbReference>
<dbReference type="Proteomes" id="UP000515163">
    <property type="component" value="Unplaced"/>
</dbReference>
<dbReference type="GO" id="GO:0045944">
    <property type="term" value="P:positive regulation of transcription by RNA polymerase II"/>
    <property type="evidence" value="ECO:0007669"/>
    <property type="project" value="TreeGrafter"/>
</dbReference>
<name>A0A6P8J1I3_ACTTE</name>
<dbReference type="OrthoDB" id="341259at2759"/>
<feature type="compositionally biased region" description="Polar residues" evidence="5">
    <location>
        <begin position="165"/>
        <end position="175"/>
    </location>
</feature>
<evidence type="ECO:0000313" key="6">
    <source>
        <dbReference type="Proteomes" id="UP000515163"/>
    </source>
</evidence>
<gene>
    <name evidence="7" type="primary">LOC116307617</name>
</gene>
<feature type="repeat" description="ANK" evidence="3">
    <location>
        <begin position="43"/>
        <end position="75"/>
    </location>
</feature>
<dbReference type="SUPFAM" id="SSF48403">
    <property type="entry name" value="Ankyrin repeat"/>
    <property type="match status" value="1"/>
</dbReference>
<keyword evidence="1" id="KW-0677">Repeat</keyword>
<dbReference type="PROSITE" id="PS50297">
    <property type="entry name" value="ANK_REP_REGION"/>
    <property type="match status" value="3"/>
</dbReference>
<dbReference type="InterPro" id="IPR002110">
    <property type="entry name" value="Ankyrin_rpt"/>
</dbReference>